<sequence length="293" mass="34511">MVVLIYDMGSRFISKDLSTDELLSEYLLPRSSLAFDIPNFSELAKERVQRNNLFLNGIRSELEISSKDLAAIKIQKVYRGYVGRKKYFGILYESIQKSEILSKQYQEQLAIESEALIDSYRIERELEDNDVVERNKLRFLNANASVIQRVWRKKKRGLAKKEHICCFCNDEYYPSLYEYYSKTRKICFCCEKHKICHNEIDFSSKLTTMIDDSIVYDENISLTKYTLDEKATKNSFSQISNVLENNFDKNDKLKNYLKDEYSPNFFMVHPSLEYNDKCKRNKRSTLGYRSIGA</sequence>
<proteinExistence type="predicted"/>
<name>A0ABM4CH28_HYDVU</name>
<dbReference type="Pfam" id="PF00612">
    <property type="entry name" value="IQ"/>
    <property type="match status" value="1"/>
</dbReference>
<dbReference type="GeneID" id="136084621"/>
<reference evidence="2" key="1">
    <citation type="submission" date="2025-08" db="UniProtKB">
        <authorList>
            <consortium name="RefSeq"/>
        </authorList>
    </citation>
    <scope>IDENTIFICATION</scope>
</reference>
<dbReference type="RefSeq" id="XP_065661019.1">
    <property type="nucleotide sequence ID" value="XM_065804947.1"/>
</dbReference>
<gene>
    <name evidence="2" type="primary">LOC136084621</name>
</gene>
<dbReference type="InterPro" id="IPR000048">
    <property type="entry name" value="IQ_motif_EF-hand-BS"/>
</dbReference>
<protein>
    <submittedName>
        <fullName evidence="2">Uncharacterized protein LOC136084621</fullName>
    </submittedName>
</protein>
<dbReference type="CDD" id="cd23767">
    <property type="entry name" value="IQCD"/>
    <property type="match status" value="1"/>
</dbReference>
<keyword evidence="1" id="KW-1185">Reference proteome</keyword>
<dbReference type="PROSITE" id="PS50096">
    <property type="entry name" value="IQ"/>
    <property type="match status" value="1"/>
</dbReference>
<organism evidence="1 2">
    <name type="scientific">Hydra vulgaris</name>
    <name type="common">Hydra</name>
    <name type="synonym">Hydra attenuata</name>
    <dbReference type="NCBI Taxonomy" id="6087"/>
    <lineage>
        <taxon>Eukaryota</taxon>
        <taxon>Metazoa</taxon>
        <taxon>Cnidaria</taxon>
        <taxon>Hydrozoa</taxon>
        <taxon>Hydroidolina</taxon>
        <taxon>Anthoathecata</taxon>
        <taxon>Aplanulata</taxon>
        <taxon>Hydridae</taxon>
        <taxon>Hydra</taxon>
    </lineage>
</organism>
<evidence type="ECO:0000313" key="1">
    <source>
        <dbReference type="Proteomes" id="UP001652625"/>
    </source>
</evidence>
<evidence type="ECO:0000313" key="2">
    <source>
        <dbReference type="RefSeq" id="XP_065661019.1"/>
    </source>
</evidence>
<dbReference type="Gene3D" id="1.20.5.190">
    <property type="match status" value="1"/>
</dbReference>
<accession>A0ABM4CH28</accession>
<dbReference type="Proteomes" id="UP001652625">
    <property type="component" value="Chromosome 09"/>
</dbReference>